<protein>
    <recommendedName>
        <fullName evidence="7">O-fucosyltransferase family protein</fullName>
    </recommendedName>
</protein>
<feature type="region of interest" description="Disordered" evidence="1">
    <location>
        <begin position="34"/>
        <end position="108"/>
    </location>
</feature>
<sequence length="676" mass="72722">MRCAHVNLLSYIVVLQFLLNATLWTTSAAISNVQDQNEIRRRNRPGEQAHSHMRGKRSQGVLHAHDRTSRKPRPKPKPSHLTSFRPSRAKHSRVTHSTPNVSQLVNDDGSGPATGPFLIPLLPYGLSNQILALKEALALAAVLNWTVVALGFWPHSAELAAAAGLVLKPGGKTNRGLLELDGVRMKVSEPTGTPGKSSHQHPHQLHLEASSVIPFDLVFDRKGLAPLVRIISREDAVRQYGWSQSGRADVLLSISPTSGLESTLEKAHQAELLDVRGAHVVRNHGFSCSTEGLSWLSRAAAGHRWIALYSYRRVVPAARSSYRVFRGDDSPCARAYHQVSLRLEKSPLITSTARNFVITALAHMQDGEGQGRPITEESTGGGGGGRITNSFPYYIALHVRPYPDTCLEYFVNMTTFDIDTASKVCTNPRLLLRMVPLVRQLLEARAAAAAAAAAATGTVWSPNGTWVLSSPSGSTLRAADAGARPPGADGAVFVMSHPRVREVLRRELRRLWDEADGASGRGGNGSSSPLPSPPPLASSPPPSLLRAPPLFFLDMSDLPVQLRTHVASTSLLSMVEQQMCLEAAVFIGTKVSSISVLVAQERSAKGEEGAVATAAHRAVEEARRGGDEEGRRGRGADDRGDGVDEGHPSVGQPGQGQDRADVGAEHLFFGVDTVLL</sequence>
<feature type="compositionally biased region" description="Basic and acidic residues" evidence="1">
    <location>
        <begin position="617"/>
        <end position="647"/>
    </location>
</feature>
<dbReference type="OrthoDB" id="549602at2759"/>
<feature type="chain" id="PRO_5036271691" description="O-fucosyltransferase family protein" evidence="2">
    <location>
        <begin position="30"/>
        <end position="676"/>
    </location>
</feature>
<feature type="compositionally biased region" description="Polar residues" evidence="1">
    <location>
        <begin position="95"/>
        <end position="105"/>
    </location>
</feature>
<feature type="region of interest" description="Disordered" evidence="1">
    <location>
        <begin position="609"/>
        <end position="659"/>
    </location>
</feature>
<keyword evidence="6" id="KW-1185">Reference proteome</keyword>
<dbReference type="Proteomes" id="UP000747110">
    <property type="component" value="Unassembled WGS sequence"/>
</dbReference>
<accession>A0A8J4G751</accession>
<dbReference type="EMBL" id="BNCQ01000009">
    <property type="protein sequence ID" value="GIM01321.1"/>
    <property type="molecule type" value="Genomic_DNA"/>
</dbReference>
<gene>
    <name evidence="3" type="ORF">Vretifemale_7951</name>
    <name evidence="4" type="ORF">Vretimale_6128</name>
</gene>
<feature type="region of interest" description="Disordered" evidence="1">
    <location>
        <begin position="514"/>
        <end position="542"/>
    </location>
</feature>
<evidence type="ECO:0000313" key="5">
    <source>
        <dbReference type="Proteomes" id="UP000722791"/>
    </source>
</evidence>
<reference evidence="4" key="1">
    <citation type="journal article" date="2021" name="Proc. Natl. Acad. Sci. U.S.A.">
        <title>Three genomes in the algal genus Volvox reveal the fate of a haploid sex-determining region after a transition to homothallism.</title>
        <authorList>
            <person name="Yamamoto K."/>
            <person name="Hamaji T."/>
            <person name="Kawai-Toyooka H."/>
            <person name="Matsuzaki R."/>
            <person name="Takahashi F."/>
            <person name="Nishimura Y."/>
            <person name="Kawachi M."/>
            <person name="Noguchi H."/>
            <person name="Minakuchi Y."/>
            <person name="Umen J.G."/>
            <person name="Toyoda A."/>
            <person name="Nozaki H."/>
        </authorList>
    </citation>
    <scope>NUCLEOTIDE SEQUENCE</scope>
    <source>
        <strain evidence="4">NIES-3785</strain>
        <strain evidence="3">NIES-3786</strain>
    </source>
</reference>
<name>A0A8J4G751_9CHLO</name>
<evidence type="ECO:0000256" key="2">
    <source>
        <dbReference type="SAM" id="SignalP"/>
    </source>
</evidence>
<evidence type="ECO:0000313" key="6">
    <source>
        <dbReference type="Proteomes" id="UP000747110"/>
    </source>
</evidence>
<feature type="compositionally biased region" description="Pro residues" evidence="1">
    <location>
        <begin position="530"/>
        <end position="542"/>
    </location>
</feature>
<feature type="compositionally biased region" description="Basic and acidic residues" evidence="1">
    <location>
        <begin position="37"/>
        <end position="50"/>
    </location>
</feature>
<dbReference type="Proteomes" id="UP000722791">
    <property type="component" value="Unassembled WGS sequence"/>
</dbReference>
<dbReference type="EMBL" id="BNCP01000013">
    <property type="protein sequence ID" value="GIL78533.1"/>
    <property type="molecule type" value="Genomic_DNA"/>
</dbReference>
<organism evidence="4 5">
    <name type="scientific">Volvox reticuliferus</name>
    <dbReference type="NCBI Taxonomy" id="1737510"/>
    <lineage>
        <taxon>Eukaryota</taxon>
        <taxon>Viridiplantae</taxon>
        <taxon>Chlorophyta</taxon>
        <taxon>core chlorophytes</taxon>
        <taxon>Chlorophyceae</taxon>
        <taxon>CS clade</taxon>
        <taxon>Chlamydomonadales</taxon>
        <taxon>Volvocaceae</taxon>
        <taxon>Volvox</taxon>
    </lineage>
</organism>
<evidence type="ECO:0000256" key="1">
    <source>
        <dbReference type="SAM" id="MobiDB-lite"/>
    </source>
</evidence>
<keyword evidence="2" id="KW-0732">Signal</keyword>
<evidence type="ECO:0008006" key="7">
    <source>
        <dbReference type="Google" id="ProtNLM"/>
    </source>
</evidence>
<feature type="signal peptide" evidence="2">
    <location>
        <begin position="1"/>
        <end position="29"/>
    </location>
</feature>
<dbReference type="AlphaFoldDB" id="A0A8J4G751"/>
<dbReference type="Gene3D" id="3.40.50.11350">
    <property type="match status" value="1"/>
</dbReference>
<evidence type="ECO:0000313" key="4">
    <source>
        <dbReference type="EMBL" id="GIM01321.1"/>
    </source>
</evidence>
<comment type="caution">
    <text evidence="4">The sequence shown here is derived from an EMBL/GenBank/DDBJ whole genome shotgun (WGS) entry which is preliminary data.</text>
</comment>
<evidence type="ECO:0000313" key="3">
    <source>
        <dbReference type="EMBL" id="GIL78533.1"/>
    </source>
</evidence>
<proteinExistence type="predicted"/>